<gene>
    <name evidence="2" type="ORF">SA2016_0895</name>
</gene>
<feature type="transmembrane region" description="Helical" evidence="1">
    <location>
        <begin position="12"/>
        <end position="33"/>
    </location>
</feature>
<accession>A0A126ZWW1</accession>
<dbReference type="InterPro" id="IPR023393">
    <property type="entry name" value="START-like_dom_sf"/>
</dbReference>
<reference evidence="2 3" key="1">
    <citation type="submission" date="2016-02" db="EMBL/GenBank/DDBJ databases">
        <title>Complete genome of Sinomonas atrocyanea KCTC 3377.</title>
        <authorList>
            <person name="Kim K.M."/>
        </authorList>
    </citation>
    <scope>NUCLEOTIDE SEQUENCE [LARGE SCALE GENOMIC DNA]</scope>
    <source>
        <strain evidence="2 3">KCTC 3377</strain>
    </source>
</reference>
<keyword evidence="3" id="KW-1185">Reference proteome</keyword>
<evidence type="ECO:0000313" key="3">
    <source>
        <dbReference type="Proteomes" id="UP000070134"/>
    </source>
</evidence>
<keyword evidence="1" id="KW-0812">Transmembrane</keyword>
<dbReference type="Gene3D" id="3.30.530.20">
    <property type="match status" value="1"/>
</dbReference>
<keyword evidence="1" id="KW-1133">Transmembrane helix</keyword>
<name>A0A126ZWW1_9MICC</name>
<evidence type="ECO:0000256" key="1">
    <source>
        <dbReference type="SAM" id="Phobius"/>
    </source>
</evidence>
<sequence>MGENALVTSFVRALYSFIFGIGYLSLFLVATFFGQRDEVLGQTIVIIALALGTALVVCTQVLSLRRRRAARAQRQAVKDAAAPRLVEFEESAFYRCDAQRIWQLIRPAQSDILLDEARSAFTVPGTPSGIGEQQCSVRHDGSVSIVEILAEEAPKWLVVVSVAPAQPGFRQTYRLEEAEEGCRLSIRCSLMVPAGFRSTEEGTQQWHRRVRRYMERIDEVLSLKDVN</sequence>
<dbReference type="AlphaFoldDB" id="A0A126ZWW1"/>
<keyword evidence="1" id="KW-0472">Membrane</keyword>
<dbReference type="EMBL" id="CP014518">
    <property type="protein sequence ID" value="AMM31583.1"/>
    <property type="molecule type" value="Genomic_DNA"/>
</dbReference>
<proteinExistence type="predicted"/>
<dbReference type="SUPFAM" id="SSF55961">
    <property type="entry name" value="Bet v1-like"/>
    <property type="match status" value="1"/>
</dbReference>
<feature type="transmembrane region" description="Helical" evidence="1">
    <location>
        <begin position="39"/>
        <end position="64"/>
    </location>
</feature>
<organism evidence="2 3">
    <name type="scientific">Sinomonas atrocyanea</name>
    <dbReference type="NCBI Taxonomy" id="37927"/>
    <lineage>
        <taxon>Bacteria</taxon>
        <taxon>Bacillati</taxon>
        <taxon>Actinomycetota</taxon>
        <taxon>Actinomycetes</taxon>
        <taxon>Micrococcales</taxon>
        <taxon>Micrococcaceae</taxon>
        <taxon>Sinomonas</taxon>
    </lineage>
</organism>
<protein>
    <recommendedName>
        <fullName evidence="4">Polyketide cyclase / dehydrase and lipid transport</fullName>
    </recommendedName>
</protein>
<dbReference type="KEGG" id="satk:SA2016_0895"/>
<dbReference type="Proteomes" id="UP000070134">
    <property type="component" value="Chromosome"/>
</dbReference>
<evidence type="ECO:0008006" key="4">
    <source>
        <dbReference type="Google" id="ProtNLM"/>
    </source>
</evidence>
<evidence type="ECO:0000313" key="2">
    <source>
        <dbReference type="EMBL" id="AMM31583.1"/>
    </source>
</evidence>